<keyword evidence="6 12" id="KW-0418">Kinase</keyword>
<keyword evidence="13" id="KW-1185">Reference proteome</keyword>
<name>A0A3L6PE73_PANMI</name>
<dbReference type="AlphaFoldDB" id="A0A3L6PE73"/>
<keyword evidence="4" id="KW-0808">Transferase</keyword>
<sequence length="408" mass="45863">MRLLILAPRMLSCFRLPRAGGGGGDAAEQAAGASPRRPSLPFAAGLFAASPSTSGRGKSPWPSEADDMEKKRWDSMESWSMLLDTVMGPGGEGSRDSGRREEWMADLSQLFIGNKFASGANSRIYRGIYRQRAVAVKMVRIPERDEDRRAVLEDQFNSEVAFLSRLYHPNIVQFIAACKKPPVYCIITEYMSQGTLRMYLNKKDPYSLSPETILKLALDISRGMEYLHAQGVIHRDLKSQNLLLNDEMRVKVADFGTSCLESKCQATKGNKGTYRWMAPEMTKEKPYTRKVDVYSFGIVLWELTTCLLPFQGMTPVQAAYAASEKNLRPPLSTSCPPVLNNLIKKCWSANPARRPEFSYIVSVLEKYDHCVKEGMPVMVHQELRLWRSFAKIFRMGCIANNLSVPVHA</sequence>
<gene>
    <name evidence="12" type="ORF">C2845_PM10G16860</name>
</gene>
<dbReference type="PANTHER" id="PTHR44329">
    <property type="entry name" value="SERINE/THREONINE-PROTEIN KINASE TNNI3K-RELATED"/>
    <property type="match status" value="1"/>
</dbReference>
<dbReference type="OrthoDB" id="4062651at2759"/>
<evidence type="ECO:0000256" key="8">
    <source>
        <dbReference type="ARBA" id="ARBA00047899"/>
    </source>
</evidence>
<evidence type="ECO:0000259" key="11">
    <source>
        <dbReference type="PROSITE" id="PS50011"/>
    </source>
</evidence>
<dbReference type="SMART" id="SM00220">
    <property type="entry name" value="S_TKc"/>
    <property type="match status" value="1"/>
</dbReference>
<dbReference type="InterPro" id="IPR001245">
    <property type="entry name" value="Ser-Thr/Tyr_kinase_cat_dom"/>
</dbReference>
<dbReference type="EMBL" id="PQIB02000018">
    <property type="protein sequence ID" value="RLM54544.1"/>
    <property type="molecule type" value="Genomic_DNA"/>
</dbReference>
<dbReference type="FunFam" id="3.30.200.20:FF:000060">
    <property type="entry name" value="Serine/threonine-protein kinase isoform 1"/>
    <property type="match status" value="1"/>
</dbReference>
<organism evidence="12 13">
    <name type="scientific">Panicum miliaceum</name>
    <name type="common">Proso millet</name>
    <name type="synonym">Broomcorn millet</name>
    <dbReference type="NCBI Taxonomy" id="4540"/>
    <lineage>
        <taxon>Eukaryota</taxon>
        <taxon>Viridiplantae</taxon>
        <taxon>Streptophyta</taxon>
        <taxon>Embryophyta</taxon>
        <taxon>Tracheophyta</taxon>
        <taxon>Spermatophyta</taxon>
        <taxon>Magnoliopsida</taxon>
        <taxon>Liliopsida</taxon>
        <taxon>Poales</taxon>
        <taxon>Poaceae</taxon>
        <taxon>PACMAD clade</taxon>
        <taxon>Panicoideae</taxon>
        <taxon>Panicodae</taxon>
        <taxon>Paniceae</taxon>
        <taxon>Panicinae</taxon>
        <taxon>Panicum</taxon>
        <taxon>Panicum sect. Panicum</taxon>
    </lineage>
</organism>
<dbReference type="STRING" id="4540.A0A3L6PE73"/>
<dbReference type="Pfam" id="PF07714">
    <property type="entry name" value="PK_Tyr_Ser-Thr"/>
    <property type="match status" value="1"/>
</dbReference>
<dbReference type="InterPro" id="IPR000719">
    <property type="entry name" value="Prot_kinase_dom"/>
</dbReference>
<evidence type="ECO:0000313" key="12">
    <source>
        <dbReference type="EMBL" id="RLM54544.1"/>
    </source>
</evidence>
<dbReference type="PANTHER" id="PTHR44329:SF277">
    <property type="entry name" value="SERINE_THREONINE-PROTEIN KINASE HT1-LIKE"/>
    <property type="match status" value="1"/>
</dbReference>
<dbReference type="InterPro" id="IPR011009">
    <property type="entry name" value="Kinase-like_dom_sf"/>
</dbReference>
<evidence type="ECO:0000256" key="2">
    <source>
        <dbReference type="ARBA" id="ARBA00012513"/>
    </source>
</evidence>
<evidence type="ECO:0000256" key="6">
    <source>
        <dbReference type="ARBA" id="ARBA00022777"/>
    </source>
</evidence>
<accession>A0A3L6PE73</accession>
<dbReference type="GO" id="GO:0004674">
    <property type="term" value="F:protein serine/threonine kinase activity"/>
    <property type="evidence" value="ECO:0007669"/>
    <property type="project" value="UniProtKB-KW"/>
</dbReference>
<evidence type="ECO:0000256" key="9">
    <source>
        <dbReference type="ARBA" id="ARBA00048679"/>
    </source>
</evidence>
<evidence type="ECO:0000256" key="5">
    <source>
        <dbReference type="ARBA" id="ARBA00022741"/>
    </source>
</evidence>
<proteinExistence type="inferred from homology"/>
<dbReference type="SUPFAM" id="SSF56112">
    <property type="entry name" value="Protein kinase-like (PK-like)"/>
    <property type="match status" value="1"/>
</dbReference>
<keyword evidence="7" id="KW-0067">ATP-binding</keyword>
<protein>
    <recommendedName>
        <fullName evidence="2">non-specific serine/threonine protein kinase</fullName>
        <ecNumber evidence="2">2.7.11.1</ecNumber>
    </recommendedName>
</protein>
<evidence type="ECO:0000256" key="1">
    <source>
        <dbReference type="ARBA" id="ARBA00010507"/>
    </source>
</evidence>
<dbReference type="InterPro" id="IPR051681">
    <property type="entry name" value="Ser/Thr_Kinases-Pseudokinases"/>
</dbReference>
<dbReference type="PRINTS" id="PR00109">
    <property type="entry name" value="TYRKINASE"/>
</dbReference>
<dbReference type="EC" id="2.7.11.1" evidence="2"/>
<reference evidence="13" key="1">
    <citation type="journal article" date="2019" name="Nat. Commun.">
        <title>The genome of broomcorn millet.</title>
        <authorList>
            <person name="Zou C."/>
            <person name="Miki D."/>
            <person name="Li D."/>
            <person name="Tang Q."/>
            <person name="Xiao L."/>
            <person name="Rajput S."/>
            <person name="Deng P."/>
            <person name="Jia W."/>
            <person name="Huang R."/>
            <person name="Zhang M."/>
            <person name="Sun Y."/>
            <person name="Hu J."/>
            <person name="Fu X."/>
            <person name="Schnable P.S."/>
            <person name="Li F."/>
            <person name="Zhang H."/>
            <person name="Feng B."/>
            <person name="Zhu X."/>
            <person name="Liu R."/>
            <person name="Schnable J.C."/>
            <person name="Zhu J.-K."/>
            <person name="Zhang H."/>
        </authorList>
    </citation>
    <scope>NUCLEOTIDE SEQUENCE [LARGE SCALE GENOMIC DNA]</scope>
</reference>
<comment type="catalytic activity">
    <reaction evidence="9">
        <text>L-seryl-[protein] + ATP = O-phospho-L-seryl-[protein] + ADP + H(+)</text>
        <dbReference type="Rhea" id="RHEA:17989"/>
        <dbReference type="Rhea" id="RHEA-COMP:9863"/>
        <dbReference type="Rhea" id="RHEA-COMP:11604"/>
        <dbReference type="ChEBI" id="CHEBI:15378"/>
        <dbReference type="ChEBI" id="CHEBI:29999"/>
        <dbReference type="ChEBI" id="CHEBI:30616"/>
        <dbReference type="ChEBI" id="CHEBI:83421"/>
        <dbReference type="ChEBI" id="CHEBI:456216"/>
        <dbReference type="EC" id="2.7.11.1"/>
    </reaction>
</comment>
<comment type="catalytic activity">
    <reaction evidence="8">
        <text>L-threonyl-[protein] + ATP = O-phospho-L-threonyl-[protein] + ADP + H(+)</text>
        <dbReference type="Rhea" id="RHEA:46608"/>
        <dbReference type="Rhea" id="RHEA-COMP:11060"/>
        <dbReference type="Rhea" id="RHEA-COMP:11605"/>
        <dbReference type="ChEBI" id="CHEBI:15378"/>
        <dbReference type="ChEBI" id="CHEBI:30013"/>
        <dbReference type="ChEBI" id="CHEBI:30616"/>
        <dbReference type="ChEBI" id="CHEBI:61977"/>
        <dbReference type="ChEBI" id="CHEBI:456216"/>
        <dbReference type="EC" id="2.7.11.1"/>
    </reaction>
</comment>
<evidence type="ECO:0000256" key="7">
    <source>
        <dbReference type="ARBA" id="ARBA00022840"/>
    </source>
</evidence>
<feature type="region of interest" description="Disordered" evidence="10">
    <location>
        <begin position="48"/>
        <end position="67"/>
    </location>
</feature>
<dbReference type="CDD" id="cd13999">
    <property type="entry name" value="STKc_MAP3K-like"/>
    <property type="match status" value="1"/>
</dbReference>
<dbReference type="PROSITE" id="PS50011">
    <property type="entry name" value="PROTEIN_KINASE_DOM"/>
    <property type="match status" value="1"/>
</dbReference>
<evidence type="ECO:0000313" key="13">
    <source>
        <dbReference type="Proteomes" id="UP000275267"/>
    </source>
</evidence>
<comment type="caution">
    <text evidence="12">The sequence shown here is derived from an EMBL/GenBank/DDBJ whole genome shotgun (WGS) entry which is preliminary data.</text>
</comment>
<dbReference type="InterPro" id="IPR008271">
    <property type="entry name" value="Ser/Thr_kinase_AS"/>
</dbReference>
<feature type="domain" description="Protein kinase" evidence="11">
    <location>
        <begin position="110"/>
        <end position="378"/>
    </location>
</feature>
<evidence type="ECO:0000256" key="4">
    <source>
        <dbReference type="ARBA" id="ARBA00022679"/>
    </source>
</evidence>
<keyword evidence="3" id="KW-0723">Serine/threonine-protein kinase</keyword>
<evidence type="ECO:0000256" key="3">
    <source>
        <dbReference type="ARBA" id="ARBA00022527"/>
    </source>
</evidence>
<dbReference type="Proteomes" id="UP000275267">
    <property type="component" value="Unassembled WGS sequence"/>
</dbReference>
<keyword evidence="5" id="KW-0547">Nucleotide-binding</keyword>
<dbReference type="Gene3D" id="1.10.510.10">
    <property type="entry name" value="Transferase(Phosphotransferase) domain 1"/>
    <property type="match status" value="1"/>
</dbReference>
<comment type="similarity">
    <text evidence="1">Belongs to the protein kinase superfamily. TKL Ser/Thr protein kinase family. RAF subfamily.</text>
</comment>
<dbReference type="PROSITE" id="PS00108">
    <property type="entry name" value="PROTEIN_KINASE_ST"/>
    <property type="match status" value="1"/>
</dbReference>
<dbReference type="Gene3D" id="3.30.200.20">
    <property type="entry name" value="Phosphorylase Kinase, domain 1"/>
    <property type="match status" value="1"/>
</dbReference>
<dbReference type="GO" id="GO:0005524">
    <property type="term" value="F:ATP binding"/>
    <property type="evidence" value="ECO:0007669"/>
    <property type="project" value="UniProtKB-KW"/>
</dbReference>
<evidence type="ECO:0000256" key="10">
    <source>
        <dbReference type="SAM" id="MobiDB-lite"/>
    </source>
</evidence>